<evidence type="ECO:0000256" key="5">
    <source>
        <dbReference type="HAMAP-Rule" id="MF_01928"/>
    </source>
</evidence>
<dbReference type="InterPro" id="IPR003135">
    <property type="entry name" value="ATP-grasp_carboxylate-amine"/>
</dbReference>
<feature type="binding site" evidence="5">
    <location>
        <position position="93"/>
    </location>
    <ligand>
        <name>ATP</name>
        <dbReference type="ChEBI" id="CHEBI:30616"/>
    </ligand>
</feature>
<feature type="binding site" evidence="5">
    <location>
        <position position="133"/>
    </location>
    <ligand>
        <name>ATP</name>
        <dbReference type="ChEBI" id="CHEBI:30616"/>
    </ligand>
</feature>
<accession>A0AA48KP15</accession>
<dbReference type="PROSITE" id="PS50975">
    <property type="entry name" value="ATP_GRASP"/>
    <property type="match status" value="1"/>
</dbReference>
<dbReference type="InterPro" id="IPR054350">
    <property type="entry name" value="PurT/PurK_preATP-grasp"/>
</dbReference>
<dbReference type="GO" id="GO:0005524">
    <property type="term" value="F:ATP binding"/>
    <property type="evidence" value="ECO:0007669"/>
    <property type="project" value="UniProtKB-UniRule"/>
</dbReference>
<keyword evidence="1 5" id="KW-0436">Ligase</keyword>
<feature type="binding site" evidence="5">
    <location>
        <position position="181"/>
    </location>
    <ligand>
        <name>ATP</name>
        <dbReference type="ChEBI" id="CHEBI:30616"/>
    </ligand>
</feature>
<comment type="pathway">
    <text evidence="5 6">Purine metabolism; IMP biosynthesis via de novo pathway; 5-amino-1-(5-phospho-D-ribosyl)imidazole-4-carboxylate from 5-amino-1-(5-phospho-D-ribosyl)imidazole (N5-CAIR route): step 1/2.</text>
</comment>
<dbReference type="FunFam" id="3.30.470.20:FF:000029">
    <property type="entry name" value="N5-carboxyaminoimidazole ribonucleotide synthase"/>
    <property type="match status" value="1"/>
</dbReference>
<comment type="catalytic activity">
    <reaction evidence="5 6">
        <text>5-amino-1-(5-phospho-beta-D-ribosyl)imidazole + hydrogencarbonate + ATP = 5-carboxyamino-1-(5-phospho-D-ribosyl)imidazole + ADP + phosphate + 2 H(+)</text>
        <dbReference type="Rhea" id="RHEA:19317"/>
        <dbReference type="ChEBI" id="CHEBI:15378"/>
        <dbReference type="ChEBI" id="CHEBI:17544"/>
        <dbReference type="ChEBI" id="CHEBI:30616"/>
        <dbReference type="ChEBI" id="CHEBI:43474"/>
        <dbReference type="ChEBI" id="CHEBI:58730"/>
        <dbReference type="ChEBI" id="CHEBI:137981"/>
        <dbReference type="ChEBI" id="CHEBI:456216"/>
        <dbReference type="EC" id="6.3.4.18"/>
    </reaction>
</comment>
<dbReference type="NCBIfam" id="TIGR01161">
    <property type="entry name" value="purK"/>
    <property type="match status" value="1"/>
</dbReference>
<comment type="similarity">
    <text evidence="5 6">Belongs to the PurK/PurT family.</text>
</comment>
<proteinExistence type="inferred from homology"/>
<dbReference type="SUPFAM" id="SSF52440">
    <property type="entry name" value="PreATP-grasp domain"/>
    <property type="match status" value="1"/>
</dbReference>
<dbReference type="GO" id="GO:0006189">
    <property type="term" value="P:'de novo' IMP biosynthetic process"/>
    <property type="evidence" value="ECO:0007669"/>
    <property type="project" value="UniProtKB-UniRule"/>
</dbReference>
<dbReference type="Pfam" id="PF02222">
    <property type="entry name" value="ATP-grasp"/>
    <property type="match status" value="1"/>
</dbReference>
<organism evidence="8 9">
    <name type="scientific">Planctobacterium marinum</name>
    <dbReference type="NCBI Taxonomy" id="1631968"/>
    <lineage>
        <taxon>Bacteria</taxon>
        <taxon>Pseudomonadati</taxon>
        <taxon>Pseudomonadota</taxon>
        <taxon>Gammaproteobacteria</taxon>
        <taxon>Alteromonadales</taxon>
        <taxon>Alteromonadaceae</taxon>
        <taxon>Planctobacterium</taxon>
    </lineage>
</organism>
<dbReference type="Gene3D" id="3.40.50.20">
    <property type="match status" value="1"/>
</dbReference>
<dbReference type="HAMAP" id="MF_01928">
    <property type="entry name" value="PurK"/>
    <property type="match status" value="1"/>
</dbReference>
<dbReference type="GO" id="GO:0005829">
    <property type="term" value="C:cytosol"/>
    <property type="evidence" value="ECO:0007669"/>
    <property type="project" value="TreeGrafter"/>
</dbReference>
<feature type="binding site" evidence="5">
    <location>
        <begin position="173"/>
        <end position="176"/>
    </location>
    <ligand>
        <name>ATP</name>
        <dbReference type="ChEBI" id="CHEBI:30616"/>
    </ligand>
</feature>
<keyword evidence="9" id="KW-1185">Reference proteome</keyword>
<dbReference type="InterPro" id="IPR005875">
    <property type="entry name" value="PurK"/>
</dbReference>
<evidence type="ECO:0000313" key="8">
    <source>
        <dbReference type="EMBL" id="BDX04953.1"/>
    </source>
</evidence>
<feature type="binding site" evidence="5">
    <location>
        <position position="204"/>
    </location>
    <ligand>
        <name>ATP</name>
        <dbReference type="ChEBI" id="CHEBI:30616"/>
    </ligand>
</feature>
<keyword evidence="4 5" id="KW-0067">ATP-binding</keyword>
<dbReference type="GO" id="GO:0046872">
    <property type="term" value="F:metal ion binding"/>
    <property type="evidence" value="ECO:0007669"/>
    <property type="project" value="InterPro"/>
</dbReference>
<feature type="binding site" evidence="5">
    <location>
        <begin position="138"/>
        <end position="144"/>
    </location>
    <ligand>
        <name>ATP</name>
        <dbReference type="ChEBI" id="CHEBI:30616"/>
    </ligand>
</feature>
<dbReference type="Pfam" id="PF22660">
    <property type="entry name" value="RS_preATP-grasp-like"/>
    <property type="match status" value="1"/>
</dbReference>
<evidence type="ECO:0000256" key="2">
    <source>
        <dbReference type="ARBA" id="ARBA00022741"/>
    </source>
</evidence>
<evidence type="ECO:0000259" key="7">
    <source>
        <dbReference type="PROSITE" id="PS50975"/>
    </source>
</evidence>
<comment type="subunit">
    <text evidence="5 6">Homodimer.</text>
</comment>
<gene>
    <name evidence="5 6 8" type="primary">purK</name>
    <name evidence="8" type="ORF">MACH26_04740</name>
</gene>
<dbReference type="InterPro" id="IPR011054">
    <property type="entry name" value="Rudment_hybrid_motif"/>
</dbReference>
<feature type="domain" description="ATP-grasp" evidence="7">
    <location>
        <begin position="97"/>
        <end position="288"/>
    </location>
</feature>
<sequence length="377" mass="41563">MKALVYGGGQLARMMYLAGCPLGIHVRAVDVNKDQVINPISKTPAKVTLAEAVDDADVITVEFEHVPEHLLKLADETGKLKPGITAIRAGADRVKEKNLLASLDIPTSEFRVMSNVSELPEIVEQLGTPLVLKASRDGYDGYGQWRLKDKSDISELSLALSKLDLHTVPIIVEKMINFSREVSLVGVRSQTGEFAFYPLVENHHHEGQLHLTIAPAPQITENLQAQAENIFKKLAEELDYVGVLAVEFFQVEEQLLVNEIAPRVHNSGHWTMQGADTCQFENHLRAVCGLPLGSTELRSATAMVNIIGCGSFSRDMLAIPGCHIHWYGKTARAKRKLGHFNVSASDKATLSSRLLELQKHLPEESFPLLKSLAENLQ</sequence>
<feature type="binding site" evidence="5">
    <location>
        <begin position="258"/>
        <end position="259"/>
    </location>
    <ligand>
        <name>ATP</name>
        <dbReference type="ChEBI" id="CHEBI:30616"/>
    </ligand>
</feature>
<dbReference type="NCBIfam" id="NF004679">
    <property type="entry name" value="PRK06019.1-5"/>
    <property type="match status" value="1"/>
</dbReference>
<dbReference type="InterPro" id="IPR013815">
    <property type="entry name" value="ATP_grasp_subdomain_1"/>
</dbReference>
<dbReference type="Pfam" id="PF17769">
    <property type="entry name" value="PurK_C"/>
    <property type="match status" value="1"/>
</dbReference>
<evidence type="ECO:0000256" key="6">
    <source>
        <dbReference type="RuleBase" id="RU361200"/>
    </source>
</evidence>
<dbReference type="EMBL" id="AP027272">
    <property type="protein sequence ID" value="BDX04953.1"/>
    <property type="molecule type" value="Genomic_DNA"/>
</dbReference>
<reference evidence="8" key="1">
    <citation type="submission" date="2023-01" db="EMBL/GenBank/DDBJ databases">
        <title>Complete genome sequence of Planctobacterium marinum strain Dej080120_11.</title>
        <authorList>
            <person name="Ueki S."/>
            <person name="Maruyama F."/>
        </authorList>
    </citation>
    <scope>NUCLEOTIDE SEQUENCE</scope>
    <source>
        <strain evidence="8">Dej080120_11</strain>
    </source>
</reference>
<dbReference type="PANTHER" id="PTHR11609:SF5">
    <property type="entry name" value="PHOSPHORIBOSYLAMINOIMIDAZOLE CARBOXYLASE"/>
    <property type="match status" value="1"/>
</dbReference>
<dbReference type="InterPro" id="IPR016185">
    <property type="entry name" value="PreATP-grasp_dom_sf"/>
</dbReference>
<comment type="function">
    <text evidence="5">Catalyzes the ATP-dependent conversion of 5-aminoimidazole ribonucleotide (AIR) and HCO(3)(-) to N5-carboxyaminoimidazole ribonucleotide (N5-CAIR).</text>
</comment>
<dbReference type="GO" id="GO:0034028">
    <property type="term" value="F:5-(carboxyamino)imidazole ribonucleotide synthase activity"/>
    <property type="evidence" value="ECO:0007669"/>
    <property type="project" value="UniProtKB-UniRule"/>
</dbReference>
<dbReference type="PANTHER" id="PTHR11609">
    <property type="entry name" value="PURINE BIOSYNTHESIS PROTEIN 6/7, PUR6/7"/>
    <property type="match status" value="1"/>
</dbReference>
<dbReference type="SUPFAM" id="SSF56059">
    <property type="entry name" value="Glutathione synthetase ATP-binding domain-like"/>
    <property type="match status" value="1"/>
</dbReference>
<protein>
    <recommendedName>
        <fullName evidence="5 6">N5-carboxyaminoimidazole ribonucleotide synthase</fullName>
        <shortName evidence="5 6">N5-CAIR synthase</shortName>
        <ecNumber evidence="5 6">6.3.4.18</ecNumber>
    </recommendedName>
    <alternativeName>
        <fullName evidence="5 6">5-(carboxyamino)imidazole ribonucleotide synthetase</fullName>
    </alternativeName>
</protein>
<evidence type="ECO:0000313" key="9">
    <source>
        <dbReference type="Proteomes" id="UP001333710"/>
    </source>
</evidence>
<evidence type="ECO:0000256" key="4">
    <source>
        <dbReference type="ARBA" id="ARBA00022840"/>
    </source>
</evidence>
<dbReference type="RefSeq" id="WP_338290844.1">
    <property type="nucleotide sequence ID" value="NZ_AP027272.1"/>
</dbReference>
<keyword evidence="3 5" id="KW-0658">Purine biosynthesis</keyword>
<name>A0AA48KP15_9ALTE</name>
<dbReference type="EC" id="6.3.4.18" evidence="5 6"/>
<dbReference type="GO" id="GO:0004638">
    <property type="term" value="F:phosphoribosylaminoimidazole carboxylase activity"/>
    <property type="evidence" value="ECO:0007669"/>
    <property type="project" value="InterPro"/>
</dbReference>
<evidence type="ECO:0000256" key="3">
    <source>
        <dbReference type="ARBA" id="ARBA00022755"/>
    </source>
</evidence>
<dbReference type="KEGG" id="pmaw:MACH26_04740"/>
<dbReference type="Gene3D" id="3.30.1490.20">
    <property type="entry name" value="ATP-grasp fold, A domain"/>
    <property type="match status" value="1"/>
</dbReference>
<keyword evidence="2 5" id="KW-0547">Nucleotide-binding</keyword>
<dbReference type="Gene3D" id="3.30.470.20">
    <property type="entry name" value="ATP-grasp fold, B domain"/>
    <property type="match status" value="1"/>
</dbReference>
<dbReference type="Proteomes" id="UP001333710">
    <property type="component" value="Chromosome"/>
</dbReference>
<dbReference type="InterPro" id="IPR040686">
    <property type="entry name" value="PurK_C"/>
</dbReference>
<evidence type="ECO:0000256" key="1">
    <source>
        <dbReference type="ARBA" id="ARBA00022598"/>
    </source>
</evidence>
<dbReference type="InterPro" id="IPR011761">
    <property type="entry name" value="ATP-grasp"/>
</dbReference>
<comment type="function">
    <text evidence="6">Catalyzes the ATP-dependent conversion of 5-aminoimidazole ribonucleotide (AIR) and HCO(3)- to N5-carboxyaminoimidazole ribonucleotide (N5-CAIR).</text>
</comment>
<dbReference type="SUPFAM" id="SSF51246">
    <property type="entry name" value="Rudiment single hybrid motif"/>
    <property type="match status" value="1"/>
</dbReference>
<dbReference type="AlphaFoldDB" id="A0AA48KP15"/>